<keyword evidence="3" id="KW-1185">Reference proteome</keyword>
<dbReference type="AlphaFoldDB" id="A0A0P1BK47"/>
<name>A0A0P1BK47_9BASI</name>
<dbReference type="Gene3D" id="3.40.30.10">
    <property type="entry name" value="Glutaredoxin"/>
    <property type="match status" value="1"/>
</dbReference>
<sequence length="384" mass="42441">MTNEMVPNFKSSVARIPELDERAAQAFRAAGIPLSDCLSCCASNCHPAAASSGSSAKDVAADESEESDIAPKLLKAWSKQSIDKTSDMLGSNKPFASHLLVSTNKKDWTHDAAEEEEGKGVLGLLSRCNWTLREQQEWRDLRIKSQRWVMPFRAVVLLCSHKKRDVRCSLAAEMLGQHFQTLAEEKGWKVDMRADEVGLGGGGGRRAEEEMRETVLLATDGLREDRGWGYVDETLGEQQQEEQVRAWKRRAAKGDDELPGRSALGKQERDDDGTGTLGLFFCSHIGGHKFSGNVIIYFPNGAGVWYGRIDPTTLKDARLVFEETIERGNVVGRFLRGGMNLVRQRDDDEQEEQMHSDRGQRQSNDGATATLTGPCAKGAGILAW</sequence>
<evidence type="ECO:0000313" key="3">
    <source>
        <dbReference type="Proteomes" id="UP000054845"/>
    </source>
</evidence>
<dbReference type="PANTHER" id="PTHR31902:SF14">
    <property type="entry name" value="ACTIN PATCHES DISTAL PROTEIN 1"/>
    <property type="match status" value="1"/>
</dbReference>
<dbReference type="STRING" id="401625.A0A0P1BK47"/>
<organism evidence="2 3">
    <name type="scientific">Ceraceosorus bombacis</name>
    <dbReference type="NCBI Taxonomy" id="401625"/>
    <lineage>
        <taxon>Eukaryota</taxon>
        <taxon>Fungi</taxon>
        <taxon>Dikarya</taxon>
        <taxon>Basidiomycota</taxon>
        <taxon>Ustilaginomycotina</taxon>
        <taxon>Exobasidiomycetes</taxon>
        <taxon>Ceraceosorales</taxon>
        <taxon>Ceraceosoraceae</taxon>
        <taxon>Ceraceosorus</taxon>
    </lineage>
</organism>
<dbReference type="PANTHER" id="PTHR31902">
    <property type="entry name" value="ACTIN PATCHES DISTAL PROTEIN 1"/>
    <property type="match status" value="1"/>
</dbReference>
<dbReference type="InterPro" id="IPR009737">
    <property type="entry name" value="Aim32/Apd1-like"/>
</dbReference>
<feature type="region of interest" description="Disordered" evidence="1">
    <location>
        <begin position="345"/>
        <end position="372"/>
    </location>
</feature>
<proteinExistence type="predicted"/>
<dbReference type="OrthoDB" id="10253744at2759"/>
<evidence type="ECO:0000313" key="2">
    <source>
        <dbReference type="EMBL" id="CEH16699.1"/>
    </source>
</evidence>
<accession>A0A0P1BK47</accession>
<feature type="region of interest" description="Disordered" evidence="1">
    <location>
        <begin position="250"/>
        <end position="271"/>
    </location>
</feature>
<reference evidence="2 3" key="1">
    <citation type="submission" date="2014-09" db="EMBL/GenBank/DDBJ databases">
        <authorList>
            <person name="Magalhaes I.L.F."/>
            <person name="Oliveira U."/>
            <person name="Santos F.R."/>
            <person name="Vidigal T.H.D.A."/>
            <person name="Brescovit A.D."/>
            <person name="Santos A.J."/>
        </authorList>
    </citation>
    <scope>NUCLEOTIDE SEQUENCE [LARGE SCALE GENOMIC DNA]</scope>
</reference>
<dbReference type="Proteomes" id="UP000054845">
    <property type="component" value="Unassembled WGS sequence"/>
</dbReference>
<evidence type="ECO:0000256" key="1">
    <source>
        <dbReference type="SAM" id="MobiDB-lite"/>
    </source>
</evidence>
<dbReference type="EMBL" id="CCYA01000347">
    <property type="protein sequence ID" value="CEH16699.1"/>
    <property type="molecule type" value="Genomic_DNA"/>
</dbReference>
<dbReference type="Pfam" id="PF06999">
    <property type="entry name" value="Suc_Fer-like"/>
    <property type="match status" value="1"/>
</dbReference>
<protein>
    <submittedName>
        <fullName evidence="2">ACTIN PATCHES DISTAL PROTEIN 1</fullName>
    </submittedName>
</protein>
<feature type="compositionally biased region" description="Polar residues" evidence="1">
    <location>
        <begin position="361"/>
        <end position="371"/>
    </location>
</feature>